<dbReference type="Pfam" id="PF00196">
    <property type="entry name" value="GerE"/>
    <property type="match status" value="1"/>
</dbReference>
<dbReference type="Proteomes" id="UP000198609">
    <property type="component" value="Unassembled WGS sequence"/>
</dbReference>
<keyword evidence="1" id="KW-0238">DNA-binding</keyword>
<dbReference type="PANTHER" id="PTHR43214:SF42">
    <property type="entry name" value="TRANSCRIPTIONAL REGULATORY PROTEIN DESR"/>
    <property type="match status" value="1"/>
</dbReference>
<dbReference type="GO" id="GO:0003677">
    <property type="term" value="F:DNA binding"/>
    <property type="evidence" value="ECO:0007669"/>
    <property type="project" value="UniProtKB-KW"/>
</dbReference>
<keyword evidence="6" id="KW-1185">Reference proteome</keyword>
<feature type="domain" description="Response regulatory" evidence="4">
    <location>
        <begin position="26"/>
        <end position="147"/>
    </location>
</feature>
<evidence type="ECO:0000256" key="1">
    <source>
        <dbReference type="ARBA" id="ARBA00023125"/>
    </source>
</evidence>
<dbReference type="SUPFAM" id="SSF46894">
    <property type="entry name" value="C-terminal effector domain of the bipartite response regulators"/>
    <property type="match status" value="1"/>
</dbReference>
<dbReference type="InterPro" id="IPR011006">
    <property type="entry name" value="CheY-like_superfamily"/>
</dbReference>
<protein>
    <submittedName>
        <fullName evidence="5">Two-component system, NarL family, response regulator DesR</fullName>
    </submittedName>
</protein>
<sequence length="229" mass="24775">MNGARQSDNGARRENASWGVEKFVIRLLLVHESGLLRTALASVIGAEPDIEAAACAWRDARSRARSMEPQVCVVDTDCPTADKAARKGEWGKFVASASGEGGDCGLLVLVNSERPGPLRRAHEARALGYVDKDAPPQRLIEAIRRVARKEPYVDDALGYGFLQATKIPLTERELGVLSLAADGASISEIARTLHLSTGTIRNYLAAITRKTGARNRVDAIRISQCEGWV</sequence>
<dbReference type="PRINTS" id="PR00038">
    <property type="entry name" value="HTHLUXR"/>
</dbReference>
<feature type="domain" description="HTH luxR-type" evidence="3">
    <location>
        <begin position="162"/>
        <end position="227"/>
    </location>
</feature>
<evidence type="ECO:0000259" key="3">
    <source>
        <dbReference type="PROSITE" id="PS50043"/>
    </source>
</evidence>
<dbReference type="SMART" id="SM00421">
    <property type="entry name" value="HTH_LUXR"/>
    <property type="match status" value="1"/>
</dbReference>
<keyword evidence="2" id="KW-0597">Phosphoprotein</keyword>
<gene>
    <name evidence="5" type="ORF">SAMN04490356_1749</name>
</gene>
<dbReference type="InterPro" id="IPR001789">
    <property type="entry name" value="Sig_transdc_resp-reg_receiver"/>
</dbReference>
<dbReference type="GO" id="GO:0000160">
    <property type="term" value="P:phosphorelay signal transduction system"/>
    <property type="evidence" value="ECO:0007669"/>
    <property type="project" value="InterPro"/>
</dbReference>
<evidence type="ECO:0000313" key="6">
    <source>
        <dbReference type="Proteomes" id="UP000198609"/>
    </source>
</evidence>
<evidence type="ECO:0000256" key="2">
    <source>
        <dbReference type="PROSITE-ProRule" id="PRU00169"/>
    </source>
</evidence>
<dbReference type="Gene3D" id="1.10.10.10">
    <property type="entry name" value="Winged helix-like DNA-binding domain superfamily/Winged helix DNA-binding domain"/>
    <property type="match status" value="1"/>
</dbReference>
<evidence type="ECO:0000259" key="4">
    <source>
        <dbReference type="PROSITE" id="PS50110"/>
    </source>
</evidence>
<dbReference type="InterPro" id="IPR016032">
    <property type="entry name" value="Sig_transdc_resp-reg_C-effctor"/>
</dbReference>
<dbReference type="PROSITE" id="PS50110">
    <property type="entry name" value="RESPONSE_REGULATORY"/>
    <property type="match status" value="1"/>
</dbReference>
<dbReference type="Gene3D" id="3.40.50.2300">
    <property type="match status" value="1"/>
</dbReference>
<proteinExistence type="predicted"/>
<feature type="modified residue" description="4-aspartylphosphate" evidence="2">
    <location>
        <position position="75"/>
    </location>
</feature>
<organism evidence="5 6">
    <name type="scientific">Streptomyces melanosporofaciens</name>
    <dbReference type="NCBI Taxonomy" id="67327"/>
    <lineage>
        <taxon>Bacteria</taxon>
        <taxon>Bacillati</taxon>
        <taxon>Actinomycetota</taxon>
        <taxon>Actinomycetes</taxon>
        <taxon>Kitasatosporales</taxon>
        <taxon>Streptomycetaceae</taxon>
        <taxon>Streptomyces</taxon>
        <taxon>Streptomyces violaceusniger group</taxon>
    </lineage>
</organism>
<dbReference type="SUPFAM" id="SSF52172">
    <property type="entry name" value="CheY-like"/>
    <property type="match status" value="1"/>
</dbReference>
<dbReference type="PROSITE" id="PS50043">
    <property type="entry name" value="HTH_LUXR_2"/>
    <property type="match status" value="1"/>
</dbReference>
<dbReference type="PANTHER" id="PTHR43214">
    <property type="entry name" value="TWO-COMPONENT RESPONSE REGULATOR"/>
    <property type="match status" value="1"/>
</dbReference>
<reference evidence="6" key="1">
    <citation type="submission" date="2016-10" db="EMBL/GenBank/DDBJ databases">
        <authorList>
            <person name="Varghese N."/>
            <person name="Submissions S."/>
        </authorList>
    </citation>
    <scope>NUCLEOTIDE SEQUENCE [LARGE SCALE GENOMIC DNA]</scope>
    <source>
        <strain evidence="6">DSM 40318</strain>
    </source>
</reference>
<evidence type="ECO:0000313" key="5">
    <source>
        <dbReference type="EMBL" id="SEB80573.1"/>
    </source>
</evidence>
<dbReference type="AlphaFoldDB" id="A0A1H4MCA5"/>
<dbReference type="InterPro" id="IPR039420">
    <property type="entry name" value="WalR-like"/>
</dbReference>
<dbReference type="InterPro" id="IPR036388">
    <property type="entry name" value="WH-like_DNA-bd_sf"/>
</dbReference>
<accession>A0A1H4MCA5</accession>
<dbReference type="InterPro" id="IPR000792">
    <property type="entry name" value="Tscrpt_reg_LuxR_C"/>
</dbReference>
<dbReference type="CDD" id="cd06170">
    <property type="entry name" value="LuxR_C_like"/>
    <property type="match status" value="1"/>
</dbReference>
<name>A0A1H4MCA5_STRMJ</name>
<dbReference type="EMBL" id="FNST01000002">
    <property type="protein sequence ID" value="SEB80573.1"/>
    <property type="molecule type" value="Genomic_DNA"/>
</dbReference>
<dbReference type="GO" id="GO:0006355">
    <property type="term" value="P:regulation of DNA-templated transcription"/>
    <property type="evidence" value="ECO:0007669"/>
    <property type="project" value="InterPro"/>
</dbReference>